<accession>A0A381WLK6</accession>
<sequence>MDSQRDPSALSHLSVLDLTKSEGHHCGKILADLGASVVKVEPPEGDGARSMPPFATGVGRPDVSLYFTNYNTNKLSVVLDLESAVDVNSLVTLAADTDVIIENFKPGYLERLGLGFEALSSINPSLVMASITPFGQTGPYRDFVGSEIVMQAMGG</sequence>
<dbReference type="InterPro" id="IPR050483">
    <property type="entry name" value="CoA-transferase_III_domain"/>
</dbReference>
<dbReference type="GO" id="GO:0008410">
    <property type="term" value="F:CoA-transferase activity"/>
    <property type="evidence" value="ECO:0007669"/>
    <property type="project" value="TreeGrafter"/>
</dbReference>
<evidence type="ECO:0008006" key="3">
    <source>
        <dbReference type="Google" id="ProtNLM"/>
    </source>
</evidence>
<evidence type="ECO:0000256" key="1">
    <source>
        <dbReference type="ARBA" id="ARBA00022679"/>
    </source>
</evidence>
<dbReference type="SUPFAM" id="SSF89796">
    <property type="entry name" value="CoA-transferase family III (CaiB/BaiF)"/>
    <property type="match status" value="1"/>
</dbReference>
<organism evidence="2">
    <name type="scientific">marine metagenome</name>
    <dbReference type="NCBI Taxonomy" id="408172"/>
    <lineage>
        <taxon>unclassified sequences</taxon>
        <taxon>metagenomes</taxon>
        <taxon>ecological metagenomes</taxon>
    </lineage>
</organism>
<protein>
    <recommendedName>
        <fullName evidence="3">CoA transferase</fullName>
    </recommendedName>
</protein>
<dbReference type="PANTHER" id="PTHR48207">
    <property type="entry name" value="SUCCINATE--HYDROXYMETHYLGLUTARATE COA-TRANSFERASE"/>
    <property type="match status" value="1"/>
</dbReference>
<name>A0A381WLK6_9ZZZZ</name>
<reference evidence="2" key="1">
    <citation type="submission" date="2018-05" db="EMBL/GenBank/DDBJ databases">
        <authorList>
            <person name="Lanie J.A."/>
            <person name="Ng W.-L."/>
            <person name="Kazmierczak K.M."/>
            <person name="Andrzejewski T.M."/>
            <person name="Davidsen T.M."/>
            <person name="Wayne K.J."/>
            <person name="Tettelin H."/>
            <person name="Glass J.I."/>
            <person name="Rusch D."/>
            <person name="Podicherti R."/>
            <person name="Tsui H.-C.T."/>
            <person name="Winkler M.E."/>
        </authorList>
    </citation>
    <scope>NUCLEOTIDE SEQUENCE</scope>
</reference>
<dbReference type="PANTHER" id="PTHR48207:SF3">
    <property type="entry name" value="SUCCINATE--HYDROXYMETHYLGLUTARATE COA-TRANSFERASE"/>
    <property type="match status" value="1"/>
</dbReference>
<dbReference type="Gene3D" id="3.40.50.10540">
    <property type="entry name" value="Crotonobetainyl-coa:carnitine coa-transferase, domain 1"/>
    <property type="match status" value="1"/>
</dbReference>
<dbReference type="InterPro" id="IPR003673">
    <property type="entry name" value="CoA-Trfase_fam_III"/>
</dbReference>
<evidence type="ECO:0000313" key="2">
    <source>
        <dbReference type="EMBL" id="SVA52857.1"/>
    </source>
</evidence>
<keyword evidence="1" id="KW-0808">Transferase</keyword>
<gene>
    <name evidence="2" type="ORF">METZ01_LOCUS105711</name>
</gene>
<dbReference type="EMBL" id="UINC01012051">
    <property type="protein sequence ID" value="SVA52857.1"/>
    <property type="molecule type" value="Genomic_DNA"/>
</dbReference>
<dbReference type="InterPro" id="IPR023606">
    <property type="entry name" value="CoA-Trfase_III_dom_1_sf"/>
</dbReference>
<feature type="non-terminal residue" evidence="2">
    <location>
        <position position="155"/>
    </location>
</feature>
<proteinExistence type="predicted"/>
<dbReference type="AlphaFoldDB" id="A0A381WLK6"/>
<dbReference type="Pfam" id="PF02515">
    <property type="entry name" value="CoA_transf_3"/>
    <property type="match status" value="1"/>
</dbReference>